<dbReference type="PANTHER" id="PTHR38418:SF2">
    <property type="entry name" value="SUGAR ISOMERASE, KPSF_GUTQ (AFU_ORTHOLOGUE AFUA_6G08860)"/>
    <property type="match status" value="1"/>
</dbReference>
<dbReference type="Gene3D" id="3.10.580.10">
    <property type="entry name" value="CBS-domain"/>
    <property type="match status" value="1"/>
</dbReference>
<dbReference type="EMBL" id="MCGT01000007">
    <property type="protein sequence ID" value="ORX58309.1"/>
    <property type="molecule type" value="Genomic_DNA"/>
</dbReference>
<dbReference type="Pfam" id="PF00571">
    <property type="entry name" value="CBS"/>
    <property type="match status" value="1"/>
</dbReference>
<dbReference type="InterPro" id="IPR046342">
    <property type="entry name" value="CBS_dom_sf"/>
</dbReference>
<sequence length="394" mass="41913">MSYSNAHDIVLDASRILLEEASSIQSCAHRLQEQGSTAQQGFEAAIQLMFKSLDQGGKIIVTGVGKSGKIGEKIVATMLSTGTLASFMHPVEALHGDLGVIRPNDVVLAISYSGNTEELLALLPSLKRRQVAVVGLGGNPFSKLAKECQAWLDGQVDREAGDAMPAPTSSTTLALALGDALALTLAKLRSFDTDGFALNHPGGSLGRKLLMKVSDCMIPTALAGSVSLQAPLDVVIMEMTKHPKSSGVVVLCDDQFASDDSDCPFLWTPPASTIASDDEDEPSVLSTSSSTTSITSASALATRLHKRQVLGVITNGDVHRILKSIDKDHNVFSLRAADIMTKSPITCSPDSLALDALRAMQNTIPDYSLPLLPVITHHGRWLGVVTRKDLQEFF</sequence>
<dbReference type="InterPro" id="IPR004800">
    <property type="entry name" value="KdsD/KpsF-type"/>
</dbReference>
<protein>
    <recommendedName>
        <fullName evidence="9">SIS domain-containing protein</fullName>
    </recommendedName>
</protein>
<dbReference type="GO" id="GO:0097367">
    <property type="term" value="F:carbohydrate derivative binding"/>
    <property type="evidence" value="ECO:0007669"/>
    <property type="project" value="InterPro"/>
</dbReference>
<name>A0A1X2GPE3_9FUNG</name>
<gene>
    <name evidence="7" type="ORF">DM01DRAFT_1333961</name>
</gene>
<dbReference type="STRING" id="101127.A0A1X2GPE3"/>
<dbReference type="GO" id="GO:0016853">
    <property type="term" value="F:isomerase activity"/>
    <property type="evidence" value="ECO:0007669"/>
    <property type="project" value="InterPro"/>
</dbReference>
<dbReference type="OrthoDB" id="1872003at2759"/>
<evidence type="ECO:0000256" key="1">
    <source>
        <dbReference type="ARBA" id="ARBA00008165"/>
    </source>
</evidence>
<feature type="domain" description="CBS" evidence="5">
    <location>
        <begin position="340"/>
        <end position="394"/>
    </location>
</feature>
<dbReference type="InterPro" id="IPR035474">
    <property type="entry name" value="SIS_Kpsf"/>
</dbReference>
<dbReference type="AlphaFoldDB" id="A0A1X2GPE3"/>
<evidence type="ECO:0000256" key="4">
    <source>
        <dbReference type="PROSITE-ProRule" id="PRU00703"/>
    </source>
</evidence>
<dbReference type="SUPFAM" id="SSF54631">
    <property type="entry name" value="CBS-domain pair"/>
    <property type="match status" value="1"/>
</dbReference>
<accession>A0A1X2GPE3</accession>
<evidence type="ECO:0000256" key="2">
    <source>
        <dbReference type="ARBA" id="ARBA00022737"/>
    </source>
</evidence>
<evidence type="ECO:0000256" key="3">
    <source>
        <dbReference type="ARBA" id="ARBA00023122"/>
    </source>
</evidence>
<comment type="caution">
    <text evidence="7">The sequence shown here is derived from an EMBL/GenBank/DDBJ whole genome shotgun (WGS) entry which is preliminary data.</text>
</comment>
<evidence type="ECO:0000313" key="8">
    <source>
        <dbReference type="Proteomes" id="UP000242146"/>
    </source>
</evidence>
<dbReference type="PROSITE" id="PS51464">
    <property type="entry name" value="SIS"/>
    <property type="match status" value="1"/>
</dbReference>
<dbReference type="Proteomes" id="UP000242146">
    <property type="component" value="Unassembled WGS sequence"/>
</dbReference>
<organism evidence="7 8">
    <name type="scientific">Hesseltinella vesiculosa</name>
    <dbReference type="NCBI Taxonomy" id="101127"/>
    <lineage>
        <taxon>Eukaryota</taxon>
        <taxon>Fungi</taxon>
        <taxon>Fungi incertae sedis</taxon>
        <taxon>Mucoromycota</taxon>
        <taxon>Mucoromycotina</taxon>
        <taxon>Mucoromycetes</taxon>
        <taxon>Mucorales</taxon>
        <taxon>Cunninghamellaceae</taxon>
        <taxon>Hesseltinella</taxon>
    </lineage>
</organism>
<dbReference type="Pfam" id="PF01380">
    <property type="entry name" value="SIS"/>
    <property type="match status" value="1"/>
</dbReference>
<evidence type="ECO:0000313" key="7">
    <source>
        <dbReference type="EMBL" id="ORX58309.1"/>
    </source>
</evidence>
<keyword evidence="8" id="KW-1185">Reference proteome</keyword>
<proteinExistence type="inferred from homology"/>
<keyword evidence="2" id="KW-0677">Repeat</keyword>
<dbReference type="InterPro" id="IPR000644">
    <property type="entry name" value="CBS_dom"/>
</dbReference>
<evidence type="ECO:0008006" key="9">
    <source>
        <dbReference type="Google" id="ProtNLM"/>
    </source>
</evidence>
<keyword evidence="3 4" id="KW-0129">CBS domain</keyword>
<evidence type="ECO:0000259" key="6">
    <source>
        <dbReference type="PROSITE" id="PS51464"/>
    </source>
</evidence>
<dbReference type="GO" id="GO:1901135">
    <property type="term" value="P:carbohydrate derivative metabolic process"/>
    <property type="evidence" value="ECO:0007669"/>
    <property type="project" value="InterPro"/>
</dbReference>
<dbReference type="InterPro" id="IPR001347">
    <property type="entry name" value="SIS_dom"/>
</dbReference>
<feature type="domain" description="SIS" evidence="6">
    <location>
        <begin position="49"/>
        <end position="191"/>
    </location>
</feature>
<dbReference type="CDD" id="cd05014">
    <property type="entry name" value="SIS_Kpsf"/>
    <property type="match status" value="1"/>
</dbReference>
<dbReference type="InterPro" id="IPR046348">
    <property type="entry name" value="SIS_dom_sf"/>
</dbReference>
<comment type="similarity">
    <text evidence="1">Belongs to the SIS family. GutQ/KpsF subfamily.</text>
</comment>
<dbReference type="PANTHER" id="PTHR38418">
    <property type="entry name" value="SUGAR ISOMERASE, KPSF/GUTQ (AFU_ORTHOLOGUE AFUA_6G08860)"/>
    <property type="match status" value="1"/>
</dbReference>
<dbReference type="GO" id="GO:0005975">
    <property type="term" value="P:carbohydrate metabolic process"/>
    <property type="evidence" value="ECO:0007669"/>
    <property type="project" value="InterPro"/>
</dbReference>
<dbReference type="SUPFAM" id="SSF53697">
    <property type="entry name" value="SIS domain"/>
    <property type="match status" value="1"/>
</dbReference>
<dbReference type="NCBIfam" id="TIGR00393">
    <property type="entry name" value="kpsF"/>
    <property type="match status" value="1"/>
</dbReference>
<dbReference type="PROSITE" id="PS51371">
    <property type="entry name" value="CBS"/>
    <property type="match status" value="1"/>
</dbReference>
<reference evidence="7 8" key="1">
    <citation type="submission" date="2016-07" db="EMBL/GenBank/DDBJ databases">
        <title>Pervasive Adenine N6-methylation of Active Genes in Fungi.</title>
        <authorList>
            <consortium name="DOE Joint Genome Institute"/>
            <person name="Mondo S.J."/>
            <person name="Dannebaum R.O."/>
            <person name="Kuo R.C."/>
            <person name="Labutti K."/>
            <person name="Haridas S."/>
            <person name="Kuo A."/>
            <person name="Salamov A."/>
            <person name="Ahrendt S.R."/>
            <person name="Lipzen A."/>
            <person name="Sullivan W."/>
            <person name="Andreopoulos W.B."/>
            <person name="Clum A."/>
            <person name="Lindquist E."/>
            <person name="Daum C."/>
            <person name="Ramamoorthy G.K."/>
            <person name="Gryganskyi A."/>
            <person name="Culley D."/>
            <person name="Magnuson J.K."/>
            <person name="James T.Y."/>
            <person name="O'Malley M.A."/>
            <person name="Stajich J.E."/>
            <person name="Spatafora J.W."/>
            <person name="Visel A."/>
            <person name="Grigoriev I.V."/>
        </authorList>
    </citation>
    <scope>NUCLEOTIDE SEQUENCE [LARGE SCALE GENOMIC DNA]</scope>
    <source>
        <strain evidence="7 8">NRRL 3301</strain>
    </source>
</reference>
<evidence type="ECO:0000259" key="5">
    <source>
        <dbReference type="PROSITE" id="PS51371"/>
    </source>
</evidence>
<dbReference type="Gene3D" id="3.40.50.10490">
    <property type="entry name" value="Glucose-6-phosphate isomerase like protein, domain 1"/>
    <property type="match status" value="1"/>
</dbReference>